<dbReference type="AlphaFoldDB" id="A0A6C0B0Z7"/>
<reference evidence="1" key="1">
    <citation type="journal article" date="2020" name="Nature">
        <title>Giant virus diversity and host interactions through global metagenomics.</title>
        <authorList>
            <person name="Schulz F."/>
            <person name="Roux S."/>
            <person name="Paez-Espino D."/>
            <person name="Jungbluth S."/>
            <person name="Walsh D.A."/>
            <person name="Denef V.J."/>
            <person name="McMahon K.D."/>
            <person name="Konstantinidis K.T."/>
            <person name="Eloe-Fadrosh E.A."/>
            <person name="Kyrpides N.C."/>
            <person name="Woyke T."/>
        </authorList>
    </citation>
    <scope>NUCLEOTIDE SEQUENCE</scope>
    <source>
        <strain evidence="1">GVMAG-M-3300009185-36</strain>
    </source>
</reference>
<accession>A0A6C0B0Z7</accession>
<proteinExistence type="predicted"/>
<dbReference type="EMBL" id="MN739048">
    <property type="protein sequence ID" value="QHS85720.1"/>
    <property type="molecule type" value="Genomic_DNA"/>
</dbReference>
<dbReference type="PROSITE" id="PS51257">
    <property type="entry name" value="PROKAR_LIPOPROTEIN"/>
    <property type="match status" value="1"/>
</dbReference>
<sequence>MNSCLQKGLWDEYTGAMPIGSACSSGHTRKERARLRKTMEDGYDSDDGWFEAYVKREIEMNEAAKKKAKEKPIVKKEKPIVKKEKAVEDKLLPSYSAW</sequence>
<protein>
    <submittedName>
        <fullName evidence="1">Uncharacterized protein</fullName>
    </submittedName>
</protein>
<organism evidence="1">
    <name type="scientific">viral metagenome</name>
    <dbReference type="NCBI Taxonomy" id="1070528"/>
    <lineage>
        <taxon>unclassified sequences</taxon>
        <taxon>metagenomes</taxon>
        <taxon>organismal metagenomes</taxon>
    </lineage>
</organism>
<evidence type="ECO:0000313" key="1">
    <source>
        <dbReference type="EMBL" id="QHS85720.1"/>
    </source>
</evidence>
<name>A0A6C0B0Z7_9ZZZZ</name>